<evidence type="ECO:0000313" key="2">
    <source>
        <dbReference type="RefSeq" id="XP_029641238.1"/>
    </source>
</evidence>
<organism evidence="1 2">
    <name type="scientific">Octopus sinensis</name>
    <name type="common">East Asian common octopus</name>
    <dbReference type="NCBI Taxonomy" id="2607531"/>
    <lineage>
        <taxon>Eukaryota</taxon>
        <taxon>Metazoa</taxon>
        <taxon>Spiralia</taxon>
        <taxon>Lophotrochozoa</taxon>
        <taxon>Mollusca</taxon>
        <taxon>Cephalopoda</taxon>
        <taxon>Coleoidea</taxon>
        <taxon>Octopodiformes</taxon>
        <taxon>Octopoda</taxon>
        <taxon>Incirrata</taxon>
        <taxon>Octopodidae</taxon>
        <taxon>Octopus</taxon>
    </lineage>
</organism>
<dbReference type="AlphaFoldDB" id="A0A6P7SST2"/>
<protein>
    <submittedName>
        <fullName evidence="2">Uncharacterized protein LOC115216179</fullName>
    </submittedName>
</protein>
<dbReference type="RefSeq" id="XP_029641238.1">
    <property type="nucleotide sequence ID" value="XM_029785378.1"/>
</dbReference>
<dbReference type="Proteomes" id="UP000515154">
    <property type="component" value="Linkage group LG10"/>
</dbReference>
<dbReference type="PANTHER" id="PTHR45913">
    <property type="entry name" value="EPM2A-INTERACTING PROTEIN 1"/>
    <property type="match status" value="1"/>
</dbReference>
<proteinExistence type="predicted"/>
<keyword evidence="1" id="KW-1185">Reference proteome</keyword>
<accession>A0A6P7SST2</accession>
<dbReference type="KEGG" id="osn:115216179"/>
<dbReference type="PANTHER" id="PTHR45913:SF19">
    <property type="entry name" value="LOW QUALITY PROTEIN: ZINC FINGER BED DOMAIN-CONTAINING PROTEIN 5-LIKE"/>
    <property type="match status" value="1"/>
</dbReference>
<sequence>MGNCLKKFMELFDVLSDFLSDKLEMKHLLTVDGKAFVSYLTDIFGKLNMLNKQLQGSNKTLIDAKTKTFVFVTFIEYQEELSEMQTDDTVKTLFNIKGVMSWLCDEIETKYVNSTNFARKLLLFQSSYLAEYGCSAVNDLLLKKRNWLDITKRGDLRLKLTKLVPNIKFLRSRHEAQGSH</sequence>
<evidence type="ECO:0000313" key="1">
    <source>
        <dbReference type="Proteomes" id="UP000515154"/>
    </source>
</evidence>
<name>A0A6P7SST2_9MOLL</name>
<reference evidence="2" key="1">
    <citation type="submission" date="2025-08" db="UniProtKB">
        <authorList>
            <consortium name="RefSeq"/>
        </authorList>
    </citation>
    <scope>IDENTIFICATION</scope>
</reference>
<gene>
    <name evidence="2" type="primary">LOC115216179</name>
</gene>